<evidence type="ECO:0000256" key="1">
    <source>
        <dbReference type="ARBA" id="ARBA00000707"/>
    </source>
</evidence>
<feature type="compositionally biased region" description="Basic and acidic residues" evidence="7">
    <location>
        <begin position="9"/>
        <end position="20"/>
    </location>
</feature>
<organism evidence="8 9">
    <name type="scientific">Prorocentrum cordatum</name>
    <dbReference type="NCBI Taxonomy" id="2364126"/>
    <lineage>
        <taxon>Eukaryota</taxon>
        <taxon>Sar</taxon>
        <taxon>Alveolata</taxon>
        <taxon>Dinophyceae</taxon>
        <taxon>Prorocentrales</taxon>
        <taxon>Prorocentraceae</taxon>
        <taxon>Prorocentrum</taxon>
    </lineage>
</organism>
<evidence type="ECO:0000256" key="6">
    <source>
        <dbReference type="ARBA" id="ARBA00022807"/>
    </source>
</evidence>
<dbReference type="EMBL" id="CAUYUJ010015509">
    <property type="protein sequence ID" value="CAK0855000.1"/>
    <property type="molecule type" value="Genomic_DNA"/>
</dbReference>
<keyword evidence="6" id="KW-0788">Thiol protease</keyword>
<dbReference type="InterPro" id="IPR051346">
    <property type="entry name" value="OTU_Deubiquitinase"/>
</dbReference>
<sequence>MATSALARAADHTAKFGEERQKDLEAVKELVRATELEAEKKAEEHSGTRSAQPPKCEIEKSVAETKFDRFERLIAADVDKYKGDAAARRILVPVLASKMPIFVKGPFEAAACCRLTADLLTKLKHQEDQIEHSHASRFALIAHLVTRILPMPLPEDHPQKKTSCFWTHGMKYETKADIMRHLYLVTRHFATVAFALQANKETDGARTCVAGALAAIMDALLRQPVGFLGDDESGGEQQWASQPALHYSGRAEGPVRPFGLDPGAFEQESQSLLLVAPEYASVRSQVLDYFASIRKTLDDQHVIFQFDKTLACSPGDRNFVAQVGMSLGLDRPREDAHLLITGERPELIELFMELAWFRDTVFLWKQLLMPAGEGPVSGGAAATDKLLQWSWEGDRGKPDSCTYAVKGFTANRGPGLAQKALALFTNPWQKVFGKYSSDNKFVSHANPNTLAGLPDGTLKTEDDVLFQQYLPDFNGMMKQSDSELLLTYLTAPYIRIPLLLGFFTDRERISLLREPMLQSVLDAVLFEPGPWISSDFSSSVGVPKTVPAPDRAHLGTPSGLLFNELVKAPKVIIEATLSILSVAIDKDSGRLGSANEGLILYLVRTAVRLESFLGLADCL</sequence>
<accession>A0ABN9U7A5</accession>
<evidence type="ECO:0000256" key="5">
    <source>
        <dbReference type="ARBA" id="ARBA00022801"/>
    </source>
</evidence>
<protein>
    <recommendedName>
        <fullName evidence="2">ubiquitinyl hydrolase 1</fullName>
        <ecNumber evidence="2">3.4.19.12</ecNumber>
    </recommendedName>
</protein>
<evidence type="ECO:0000256" key="2">
    <source>
        <dbReference type="ARBA" id="ARBA00012759"/>
    </source>
</evidence>
<gene>
    <name evidence="8" type="ORF">PCOR1329_LOCUS45847</name>
</gene>
<evidence type="ECO:0000256" key="7">
    <source>
        <dbReference type="SAM" id="MobiDB-lite"/>
    </source>
</evidence>
<keyword evidence="9" id="KW-1185">Reference proteome</keyword>
<keyword evidence="3" id="KW-0645">Protease</keyword>
<comment type="caution">
    <text evidence="8">The sequence shown here is derived from an EMBL/GenBank/DDBJ whole genome shotgun (WGS) entry which is preliminary data.</text>
</comment>
<feature type="region of interest" description="Disordered" evidence="7">
    <location>
        <begin position="1"/>
        <end position="20"/>
    </location>
</feature>
<evidence type="ECO:0000313" key="9">
    <source>
        <dbReference type="Proteomes" id="UP001189429"/>
    </source>
</evidence>
<reference evidence="8" key="1">
    <citation type="submission" date="2023-10" db="EMBL/GenBank/DDBJ databases">
        <authorList>
            <person name="Chen Y."/>
            <person name="Shah S."/>
            <person name="Dougan E. K."/>
            <person name="Thang M."/>
            <person name="Chan C."/>
        </authorList>
    </citation>
    <scope>NUCLEOTIDE SEQUENCE [LARGE SCALE GENOMIC DNA]</scope>
</reference>
<evidence type="ECO:0000256" key="3">
    <source>
        <dbReference type="ARBA" id="ARBA00022670"/>
    </source>
</evidence>
<evidence type="ECO:0000256" key="4">
    <source>
        <dbReference type="ARBA" id="ARBA00022786"/>
    </source>
</evidence>
<evidence type="ECO:0000313" key="8">
    <source>
        <dbReference type="EMBL" id="CAK0855000.1"/>
    </source>
</evidence>
<feature type="region of interest" description="Disordered" evidence="7">
    <location>
        <begin position="36"/>
        <end position="56"/>
    </location>
</feature>
<dbReference type="EC" id="3.4.19.12" evidence="2"/>
<keyword evidence="5" id="KW-0378">Hydrolase</keyword>
<dbReference type="PANTHER" id="PTHR13367">
    <property type="entry name" value="UBIQUITIN THIOESTERASE"/>
    <property type="match status" value="1"/>
</dbReference>
<dbReference type="PANTHER" id="PTHR13367:SF28">
    <property type="entry name" value="UBIQUITIN THIOESTERASE ZRANB1"/>
    <property type="match status" value="1"/>
</dbReference>
<feature type="compositionally biased region" description="Basic and acidic residues" evidence="7">
    <location>
        <begin position="36"/>
        <end position="47"/>
    </location>
</feature>
<proteinExistence type="predicted"/>
<keyword evidence="4" id="KW-0833">Ubl conjugation pathway</keyword>
<dbReference type="Proteomes" id="UP001189429">
    <property type="component" value="Unassembled WGS sequence"/>
</dbReference>
<name>A0ABN9U7A5_9DINO</name>
<comment type="catalytic activity">
    <reaction evidence="1">
        <text>Thiol-dependent hydrolysis of ester, thioester, amide, peptide and isopeptide bonds formed by the C-terminal Gly of ubiquitin (a 76-residue protein attached to proteins as an intracellular targeting signal).</text>
        <dbReference type="EC" id="3.4.19.12"/>
    </reaction>
</comment>